<evidence type="ECO:0000256" key="4">
    <source>
        <dbReference type="ARBA" id="ARBA00012622"/>
    </source>
</evidence>
<dbReference type="PANTHER" id="PTHR36701">
    <property type="entry name" value="EPOXYQUEUOSINE REDUCTASE QUEH"/>
    <property type="match status" value="1"/>
</dbReference>
<dbReference type="Proteomes" id="UP000068196">
    <property type="component" value="Chromosome"/>
</dbReference>
<dbReference type="HAMAP" id="MF_02089">
    <property type="entry name" value="QueH"/>
    <property type="match status" value="1"/>
</dbReference>
<keyword evidence="9 17" id="KW-0671">Queuosine biosynthesis</keyword>
<keyword evidence="14 17" id="KW-0676">Redox-active center</keyword>
<evidence type="ECO:0000313" key="18">
    <source>
        <dbReference type="EMBL" id="BAU23653.1"/>
    </source>
</evidence>
<evidence type="ECO:0000256" key="5">
    <source>
        <dbReference type="ARBA" id="ARBA00016895"/>
    </source>
</evidence>
<feature type="binding site" evidence="17">
    <location>
        <position position="10"/>
    </location>
    <ligand>
        <name>[4Fe-4S] cluster</name>
        <dbReference type="ChEBI" id="CHEBI:49883"/>
    </ligand>
</feature>
<evidence type="ECO:0000256" key="12">
    <source>
        <dbReference type="ARBA" id="ARBA00023014"/>
    </source>
</evidence>
<feature type="disulfide bond" description="Redox-active" evidence="17">
    <location>
        <begin position="167"/>
        <end position="169"/>
    </location>
</feature>
<feature type="binding site" evidence="17">
    <location>
        <position position="11"/>
    </location>
    <ligand>
        <name>[4Fe-4S] cluster</name>
        <dbReference type="ChEBI" id="CHEBI:49883"/>
    </ligand>
</feature>
<evidence type="ECO:0000256" key="6">
    <source>
        <dbReference type="ARBA" id="ARBA00022485"/>
    </source>
</evidence>
<reference evidence="19" key="2">
    <citation type="journal article" date="2016" name="Int. J. Syst. Evol. Microbiol.">
        <title>Caldimicrobium thiodismutans sp. nov., a sulfur-disproportionating bacterium isolated from a hot spring.</title>
        <authorList>
            <person name="Kojima H."/>
            <person name="Umezawa K."/>
            <person name="Fukui M."/>
        </authorList>
    </citation>
    <scope>NUCLEOTIDE SEQUENCE [LARGE SCALE GENOMIC DNA]</scope>
    <source>
        <strain evidence="19">TF1</strain>
    </source>
</reference>
<evidence type="ECO:0000256" key="7">
    <source>
        <dbReference type="ARBA" id="ARBA00022694"/>
    </source>
</evidence>
<comment type="function">
    <text evidence="1 17">Catalyzes the conversion of epoxyqueuosine (oQ) to queuosine (Q), which is a hypermodified base found in the wobble positions of tRNA(Asp), tRNA(Asn), tRNA(His) and tRNA(Tyr).</text>
</comment>
<dbReference type="KEGG" id="cthi:THC_1285"/>
<dbReference type="InterPro" id="IPR003828">
    <property type="entry name" value="QueH"/>
</dbReference>
<dbReference type="GO" id="GO:0046872">
    <property type="term" value="F:metal ion binding"/>
    <property type="evidence" value="ECO:0007669"/>
    <property type="project" value="UniProtKB-KW"/>
</dbReference>
<keyword evidence="7 17" id="KW-0819">tRNA processing</keyword>
<comment type="catalytic activity">
    <reaction evidence="16 17">
        <text>epoxyqueuosine(34) in tRNA + AH2 = queuosine(34) in tRNA + A + H2O</text>
        <dbReference type="Rhea" id="RHEA:32159"/>
        <dbReference type="Rhea" id="RHEA-COMP:18571"/>
        <dbReference type="Rhea" id="RHEA-COMP:18582"/>
        <dbReference type="ChEBI" id="CHEBI:13193"/>
        <dbReference type="ChEBI" id="CHEBI:15377"/>
        <dbReference type="ChEBI" id="CHEBI:17499"/>
        <dbReference type="ChEBI" id="CHEBI:194431"/>
        <dbReference type="ChEBI" id="CHEBI:194443"/>
        <dbReference type="EC" id="1.17.99.6"/>
    </reaction>
</comment>
<dbReference type="STRING" id="1653476.THC_1285"/>
<keyword evidence="8 17" id="KW-0479">Metal-binding</keyword>
<feature type="binding site" evidence="17">
    <location>
        <position position="87"/>
    </location>
    <ligand>
        <name>[4Fe-4S] cluster</name>
        <dbReference type="ChEBI" id="CHEBI:49883"/>
    </ligand>
</feature>
<evidence type="ECO:0000313" key="19">
    <source>
        <dbReference type="Proteomes" id="UP000068196"/>
    </source>
</evidence>
<evidence type="ECO:0000256" key="11">
    <source>
        <dbReference type="ARBA" id="ARBA00023004"/>
    </source>
</evidence>
<dbReference type="GO" id="GO:0051539">
    <property type="term" value="F:4 iron, 4 sulfur cluster binding"/>
    <property type="evidence" value="ECO:0007669"/>
    <property type="project" value="UniProtKB-UniRule"/>
</dbReference>
<comment type="pathway">
    <text evidence="2 17">tRNA modification; tRNA-queuosine biosynthesis.</text>
</comment>
<keyword evidence="6 17" id="KW-0004">4Fe-4S</keyword>
<evidence type="ECO:0000256" key="13">
    <source>
        <dbReference type="ARBA" id="ARBA00023157"/>
    </source>
</evidence>
<evidence type="ECO:0000256" key="14">
    <source>
        <dbReference type="ARBA" id="ARBA00023284"/>
    </source>
</evidence>
<proteinExistence type="inferred from homology"/>
<keyword evidence="11 17" id="KW-0408">Iron</keyword>
<evidence type="ECO:0000256" key="8">
    <source>
        <dbReference type="ARBA" id="ARBA00022723"/>
    </source>
</evidence>
<evidence type="ECO:0000256" key="3">
    <source>
        <dbReference type="ARBA" id="ARBA00008207"/>
    </source>
</evidence>
<dbReference type="GO" id="GO:0052693">
    <property type="term" value="F:epoxyqueuosine reductase activity"/>
    <property type="evidence" value="ECO:0007669"/>
    <property type="project" value="UniProtKB-UniRule"/>
</dbReference>
<evidence type="ECO:0000256" key="1">
    <source>
        <dbReference type="ARBA" id="ARBA00002268"/>
    </source>
</evidence>
<evidence type="ECO:0000256" key="17">
    <source>
        <dbReference type="HAMAP-Rule" id="MF_02089"/>
    </source>
</evidence>
<keyword evidence="12 17" id="KW-0411">Iron-sulfur</keyword>
<keyword evidence="19" id="KW-1185">Reference proteome</keyword>
<dbReference type="EMBL" id="AP014945">
    <property type="protein sequence ID" value="BAU23653.1"/>
    <property type="molecule type" value="Genomic_DNA"/>
</dbReference>
<dbReference type="Pfam" id="PF02677">
    <property type="entry name" value="QueH"/>
    <property type="match status" value="1"/>
</dbReference>
<keyword evidence="10 17" id="KW-0560">Oxidoreductase</keyword>
<feature type="binding site" evidence="17">
    <location>
        <position position="90"/>
    </location>
    <ligand>
        <name>[4Fe-4S] cluster</name>
        <dbReference type="ChEBI" id="CHEBI:49883"/>
    </ligand>
</feature>
<evidence type="ECO:0000256" key="15">
    <source>
        <dbReference type="ARBA" id="ARBA00031446"/>
    </source>
</evidence>
<accession>A0A0U5BY13</accession>
<comment type="similarity">
    <text evidence="3 17">Belongs to the QueH family.</text>
</comment>
<organism evidence="18 19">
    <name type="scientific">Caldimicrobium thiodismutans</name>
    <dbReference type="NCBI Taxonomy" id="1653476"/>
    <lineage>
        <taxon>Bacteria</taxon>
        <taxon>Pseudomonadati</taxon>
        <taxon>Thermodesulfobacteriota</taxon>
        <taxon>Thermodesulfobacteria</taxon>
        <taxon>Thermodesulfobacteriales</taxon>
        <taxon>Thermodesulfobacteriaceae</taxon>
        <taxon>Caldimicrobium</taxon>
    </lineage>
</organism>
<dbReference type="RefSeq" id="WP_068514987.1">
    <property type="nucleotide sequence ID" value="NZ_AP014945.1"/>
</dbReference>
<evidence type="ECO:0000256" key="16">
    <source>
        <dbReference type="ARBA" id="ARBA00047415"/>
    </source>
</evidence>
<dbReference type="EC" id="1.17.99.6" evidence="4 17"/>
<evidence type="ECO:0000256" key="9">
    <source>
        <dbReference type="ARBA" id="ARBA00022785"/>
    </source>
</evidence>
<evidence type="ECO:0000256" key="2">
    <source>
        <dbReference type="ARBA" id="ARBA00004691"/>
    </source>
</evidence>
<reference evidence="18 19" key="1">
    <citation type="journal article" date="2016" name="Int. J. Syst. Evol. Microbiol.">
        <title>Caldimicrobium thiodismutans sp. nov., a sulfur-disproportionating bacterium isolated from a hot spring, and emended description of the genus Caldimicrobium.</title>
        <authorList>
            <person name="Kojima H."/>
            <person name="Umezawa K."/>
            <person name="Fukui M."/>
        </authorList>
    </citation>
    <scope>NUCLEOTIDE SEQUENCE [LARGE SCALE GENOMIC DNA]</scope>
    <source>
        <strain evidence="18 19">TF1</strain>
    </source>
</reference>
<keyword evidence="13 17" id="KW-1015">Disulfide bond</keyword>
<gene>
    <name evidence="17" type="primary">queH</name>
    <name evidence="18" type="ORF">THC_1285</name>
</gene>
<dbReference type="PANTHER" id="PTHR36701:SF1">
    <property type="entry name" value="EPOXYQUEUOSINE REDUCTASE QUEH"/>
    <property type="match status" value="1"/>
</dbReference>
<evidence type="ECO:0000256" key="10">
    <source>
        <dbReference type="ARBA" id="ARBA00023002"/>
    </source>
</evidence>
<dbReference type="UniPathway" id="UPA00392"/>
<dbReference type="GO" id="GO:0008616">
    <property type="term" value="P:tRNA queuosine(34) biosynthetic process"/>
    <property type="evidence" value="ECO:0007669"/>
    <property type="project" value="UniProtKB-UniRule"/>
</dbReference>
<sequence>MKDFVLLHICCGPCSLYPLKTLKKESIKVKGFFYNPNIHPYQEFKLRIAALKEVEKIENLEIIWDETYGLRIFLDEISFQWERPKRCECCYYLRLKRTIELAEKLRAEAFTTTLLYSPFQFHDLIKEIGEELSYLYKVPFFYQDWRGGYKEGKEIAIELGIYRQKYCGCIFSEEERFSSKKKTPLFQIPKNSL</sequence>
<dbReference type="AlphaFoldDB" id="A0A0U5BY13"/>
<dbReference type="OrthoDB" id="9801033at2"/>
<protein>
    <recommendedName>
        <fullName evidence="5 17">Epoxyqueuosine reductase QueH</fullName>
        <ecNumber evidence="4 17">1.17.99.6</ecNumber>
    </recommendedName>
    <alternativeName>
        <fullName evidence="15 17">Queuosine biosynthesis protein QueH</fullName>
    </alternativeName>
</protein>
<name>A0A0U5BY13_9BACT</name>